<dbReference type="Gene3D" id="2.60.120.620">
    <property type="entry name" value="q2cbj1_9rhob like domain"/>
    <property type="match status" value="1"/>
</dbReference>
<protein>
    <submittedName>
        <fullName evidence="1">Agglutination protein</fullName>
    </submittedName>
</protein>
<dbReference type="EMBL" id="PEIB01000003">
    <property type="protein sequence ID" value="RXJ74236.1"/>
    <property type="molecule type" value="Genomic_DNA"/>
</dbReference>
<dbReference type="GO" id="GO:0051213">
    <property type="term" value="F:dioxygenase activity"/>
    <property type="evidence" value="ECO:0007669"/>
    <property type="project" value="InterPro"/>
</dbReference>
<evidence type="ECO:0000313" key="1">
    <source>
        <dbReference type="EMBL" id="RXJ74236.1"/>
    </source>
</evidence>
<proteinExistence type="predicted"/>
<dbReference type="InterPro" id="IPR018724">
    <property type="entry name" value="2OG-Fe_dioxygenase"/>
</dbReference>
<gene>
    <name evidence="1" type="ORF">CS022_04010</name>
</gene>
<accession>A0A4Q0YST5</accession>
<dbReference type="Pfam" id="PF10014">
    <property type="entry name" value="2OG-Fe_Oxy_2"/>
    <property type="match status" value="1"/>
</dbReference>
<evidence type="ECO:0000313" key="2">
    <source>
        <dbReference type="Proteomes" id="UP000290287"/>
    </source>
</evidence>
<dbReference type="AlphaFoldDB" id="A0A4Q0YST5"/>
<sequence>MSQADYMMQLCHISEQSVRELEPSFAQLPTTPYADGQYRLRRYSVVRCHHDELEHLAHKSFCQSENINHHQGGVVRNFEELEEGVIGSTGLFELCQLFKEHNELNDDNPIEIHQMRVITFDEITPVSPEGIHQDGFDHIAIASIDRANVQGGEILVYKDKTERPFFTLALDDGDVALLDDHQLWHNANPIRPMDPRHQGHIDLFVLTAKH</sequence>
<dbReference type="RefSeq" id="WP_129121198.1">
    <property type="nucleotide sequence ID" value="NZ_PEIB01000003.1"/>
</dbReference>
<keyword evidence="2" id="KW-1185">Reference proteome</keyword>
<dbReference type="Proteomes" id="UP000290287">
    <property type="component" value="Unassembled WGS sequence"/>
</dbReference>
<name>A0A4Q0YST5_9GAMM</name>
<organism evidence="1 2">
    <name type="scientific">Veronia nyctiphanis</name>
    <dbReference type="NCBI Taxonomy" id="1278244"/>
    <lineage>
        <taxon>Bacteria</taxon>
        <taxon>Pseudomonadati</taxon>
        <taxon>Pseudomonadota</taxon>
        <taxon>Gammaproteobacteria</taxon>
        <taxon>Vibrionales</taxon>
        <taxon>Vibrionaceae</taxon>
        <taxon>Veronia</taxon>
    </lineage>
</organism>
<comment type="caution">
    <text evidence="1">The sequence shown here is derived from an EMBL/GenBank/DDBJ whole genome shotgun (WGS) entry which is preliminary data.</text>
</comment>
<dbReference type="OrthoDB" id="6681382at2"/>
<reference evidence="1 2" key="1">
    <citation type="submission" date="2017-10" db="EMBL/GenBank/DDBJ databases">
        <title>Nyctiphanis sp. nov., isolated from the stomach of the euphausiid Nyctiphanes simplex (Hansen, 1911) in the Gulf of California.</title>
        <authorList>
            <person name="Gomez-Gil B."/>
            <person name="Aguilar-Mendez M."/>
            <person name="Lopez-Cortes A."/>
            <person name="Gomez-Gutierrez J."/>
            <person name="Roque A."/>
            <person name="Lang E."/>
            <person name="Gonzalez-Castillo A."/>
        </authorList>
    </citation>
    <scope>NUCLEOTIDE SEQUENCE [LARGE SCALE GENOMIC DNA]</scope>
    <source>
        <strain evidence="1 2">CAIM 600</strain>
    </source>
</reference>